<evidence type="ECO:0000313" key="3">
    <source>
        <dbReference type="EMBL" id="SON57651.1"/>
    </source>
</evidence>
<evidence type="ECO:0000259" key="2">
    <source>
        <dbReference type="Pfam" id="PF00149"/>
    </source>
</evidence>
<dbReference type="Proteomes" id="UP000223606">
    <property type="component" value="Chromosome 1"/>
</dbReference>
<gene>
    <name evidence="3" type="primary">yhaO</name>
    <name evidence="3" type="ORF">HDIA_4110</name>
</gene>
<dbReference type="InterPro" id="IPR041796">
    <property type="entry name" value="Mre11_N"/>
</dbReference>
<dbReference type="KEGG" id="hdi:HDIA_4110"/>
<dbReference type="PANTHER" id="PTHR30337">
    <property type="entry name" value="COMPONENT OF ATP-DEPENDENT DSDNA EXONUCLEASE"/>
    <property type="match status" value="1"/>
</dbReference>
<reference evidence="4" key="1">
    <citation type="submission" date="2017-09" db="EMBL/GenBank/DDBJ databases">
        <title>Genome sequence of Nannocystis excedens DSM 71.</title>
        <authorList>
            <person name="Blom J."/>
        </authorList>
    </citation>
    <scope>NUCLEOTIDE SEQUENCE [LARGE SCALE GENOMIC DNA]</scope>
    <source>
        <strain evidence="4">type strain: E19</strain>
    </source>
</reference>
<sequence length="446" mass="48829">MQSTTAVARSLSMSRFRFLHAADLHLDSPLTGLSKKSADFAARVDDASRRAFDALIELAIAEDCAFVLIAGDVFDGEWRHYSTGVYFASRMRQLAEHGIQVFLIFGNHDAENKFLARLDLSGNVRRFGARAPETMRIAALDVAIHGQSFAKREVLENLAANYPAPIPGAFNIGLLHTACSGREGHASYAPCSVEELRARGYDYWALGHIHQRELLCETPPILFPGNLQGRNPRETGPKGATLVTVEDGRISGLENRELDVLRFERRSLDASDLADMSALRAALKPLLADTAEDAAGRPVALRLAINGASRLHGELVTARQRLSEEIETQIAAEGHDIWLEKLTIETQPEKETKGLDAGLAGHLQRIIADIAATDFLKERLDERLAAIESRLPDAAHRAERLAEWRERLPGHAVTLAAALLEEGTETGDTFDTIGDARQALEPDEAG</sequence>
<evidence type="ECO:0000256" key="1">
    <source>
        <dbReference type="ARBA" id="ARBA00022801"/>
    </source>
</evidence>
<evidence type="ECO:0000313" key="4">
    <source>
        <dbReference type="Proteomes" id="UP000223606"/>
    </source>
</evidence>
<dbReference type="GO" id="GO:0016787">
    <property type="term" value="F:hydrolase activity"/>
    <property type="evidence" value="ECO:0007669"/>
    <property type="project" value="UniProtKB-KW"/>
</dbReference>
<name>A0A2C9DD29_9HYPH</name>
<dbReference type="AlphaFoldDB" id="A0A2C9DD29"/>
<dbReference type="InterPro" id="IPR050535">
    <property type="entry name" value="DNA_Repair-Maintenance_Comp"/>
</dbReference>
<proteinExistence type="predicted"/>
<dbReference type="CDD" id="cd00840">
    <property type="entry name" value="MPP_Mre11_N"/>
    <property type="match status" value="1"/>
</dbReference>
<dbReference type="Gene3D" id="3.60.21.10">
    <property type="match status" value="1"/>
</dbReference>
<keyword evidence="4" id="KW-1185">Reference proteome</keyword>
<accession>A0A2C9DD29</accession>
<keyword evidence="1" id="KW-0378">Hydrolase</keyword>
<dbReference type="InterPro" id="IPR004843">
    <property type="entry name" value="Calcineurin-like_PHP"/>
</dbReference>
<dbReference type="SUPFAM" id="SSF56300">
    <property type="entry name" value="Metallo-dependent phosphatases"/>
    <property type="match status" value="1"/>
</dbReference>
<dbReference type="Pfam" id="PF00149">
    <property type="entry name" value="Metallophos"/>
    <property type="match status" value="1"/>
</dbReference>
<dbReference type="PANTHER" id="PTHR30337:SF7">
    <property type="entry name" value="PHOSPHOESTERASE"/>
    <property type="match status" value="1"/>
</dbReference>
<dbReference type="InterPro" id="IPR029052">
    <property type="entry name" value="Metallo-depent_PP-like"/>
</dbReference>
<feature type="domain" description="Calcineurin-like phosphoesterase" evidence="2">
    <location>
        <begin position="16"/>
        <end position="211"/>
    </location>
</feature>
<organism evidence="3 4">
    <name type="scientific">Hartmannibacter diazotrophicus</name>
    <dbReference type="NCBI Taxonomy" id="1482074"/>
    <lineage>
        <taxon>Bacteria</taxon>
        <taxon>Pseudomonadati</taxon>
        <taxon>Pseudomonadota</taxon>
        <taxon>Alphaproteobacteria</taxon>
        <taxon>Hyphomicrobiales</taxon>
        <taxon>Pleomorphomonadaceae</taxon>
        <taxon>Hartmannibacter</taxon>
    </lineage>
</organism>
<protein>
    <submittedName>
        <fullName evidence="3">Putative metallophosphoesterase YhaO</fullName>
    </submittedName>
</protein>
<dbReference type="EMBL" id="LT960614">
    <property type="protein sequence ID" value="SON57651.1"/>
    <property type="molecule type" value="Genomic_DNA"/>
</dbReference>